<dbReference type="InParanoid" id="C7R7M5"/>
<dbReference type="RefSeq" id="WP_015781163.1">
    <property type="nucleotide sequence ID" value="NC_013166.1"/>
</dbReference>
<dbReference type="EMBL" id="CP001707">
    <property type="protein sequence ID" value="ACV27558.1"/>
    <property type="molecule type" value="Genomic_DNA"/>
</dbReference>
<keyword evidence="3" id="KW-1185">Reference proteome</keyword>
<keyword evidence="1" id="KW-1133">Transmembrane helix</keyword>
<name>C7R7M5_KANKD</name>
<keyword evidence="1" id="KW-0812">Transmembrane</keyword>
<organism evidence="2 3">
    <name type="scientific">Kangiella koreensis (strain DSM 16069 / JCM 12317 / KCTC 12182 / SW-125)</name>
    <dbReference type="NCBI Taxonomy" id="523791"/>
    <lineage>
        <taxon>Bacteria</taxon>
        <taxon>Pseudomonadati</taxon>
        <taxon>Pseudomonadota</taxon>
        <taxon>Gammaproteobacteria</taxon>
        <taxon>Kangiellales</taxon>
        <taxon>Kangiellaceae</taxon>
        <taxon>Kangiella</taxon>
    </lineage>
</organism>
<evidence type="ECO:0000313" key="2">
    <source>
        <dbReference type="EMBL" id="ACV27558.1"/>
    </source>
</evidence>
<reference evidence="2 3" key="1">
    <citation type="journal article" date="2009" name="Stand. Genomic Sci.">
        <title>Complete genome sequence of Kangiella koreensis type strain (SW-125).</title>
        <authorList>
            <person name="Han C."/>
            <person name="Sikorski J."/>
            <person name="Lapidus A."/>
            <person name="Nolan M."/>
            <person name="Glavina Del Rio T."/>
            <person name="Tice H."/>
            <person name="Cheng J.F."/>
            <person name="Lucas S."/>
            <person name="Chen F."/>
            <person name="Copeland A."/>
            <person name="Ivanova N."/>
            <person name="Mavromatis K."/>
            <person name="Ovchinnikova G."/>
            <person name="Pati A."/>
            <person name="Bruce D."/>
            <person name="Goodwin L."/>
            <person name="Pitluck S."/>
            <person name="Chen A."/>
            <person name="Palaniappan K."/>
            <person name="Land M."/>
            <person name="Hauser L."/>
            <person name="Chang Y.J."/>
            <person name="Jeffries C.D."/>
            <person name="Chain P."/>
            <person name="Saunders E."/>
            <person name="Brettin T."/>
            <person name="Goker M."/>
            <person name="Tindall B.J."/>
            <person name="Bristow J."/>
            <person name="Eisen J.A."/>
            <person name="Markowitz V."/>
            <person name="Hugenholtz P."/>
            <person name="Kyrpides N.C."/>
            <person name="Klenk H.P."/>
            <person name="Detter J.C."/>
        </authorList>
    </citation>
    <scope>NUCLEOTIDE SEQUENCE [LARGE SCALE GENOMIC DNA]</scope>
    <source>
        <strain evidence="3">DSM 16069 / KCTC 12182 / SW-125</strain>
    </source>
</reference>
<proteinExistence type="predicted"/>
<sequence>MNGLIGISIVIIGLPYFILGFIAYSNRKSTSSKFEAAGPWWALYPKNYNEFGKSLSLWGRLLLVLALLINIYLFIDR</sequence>
<keyword evidence="1" id="KW-0472">Membrane</keyword>
<evidence type="ECO:0000313" key="3">
    <source>
        <dbReference type="Proteomes" id="UP000001231"/>
    </source>
</evidence>
<dbReference type="Proteomes" id="UP000001231">
    <property type="component" value="Chromosome"/>
</dbReference>
<protein>
    <submittedName>
        <fullName evidence="2">Uncharacterized protein</fullName>
    </submittedName>
</protein>
<accession>C7R7M5</accession>
<feature type="transmembrane region" description="Helical" evidence="1">
    <location>
        <begin position="6"/>
        <end position="24"/>
    </location>
</feature>
<dbReference type="HOGENOM" id="CLU_2633363_0_0_6"/>
<feature type="transmembrane region" description="Helical" evidence="1">
    <location>
        <begin position="57"/>
        <end position="75"/>
    </location>
</feature>
<gene>
    <name evidence="2" type="ordered locus">Kkor_2148</name>
</gene>
<dbReference type="AlphaFoldDB" id="C7R7M5"/>
<evidence type="ECO:0000256" key="1">
    <source>
        <dbReference type="SAM" id="Phobius"/>
    </source>
</evidence>
<dbReference type="KEGG" id="kko:Kkor_2148"/>
<dbReference type="STRING" id="523791.Kkor_2148"/>